<dbReference type="PANTHER" id="PTHR23272:SF184">
    <property type="entry name" value="OS03G0311250 PROTEIN"/>
    <property type="match status" value="1"/>
</dbReference>
<dbReference type="InterPro" id="IPR025525">
    <property type="entry name" value="hAT-like_transposase_RNase-H"/>
</dbReference>
<feature type="region of interest" description="Disordered" evidence="1">
    <location>
        <begin position="1"/>
        <end position="123"/>
    </location>
</feature>
<feature type="compositionally biased region" description="Polar residues" evidence="1">
    <location>
        <begin position="71"/>
        <end position="80"/>
    </location>
</feature>
<evidence type="ECO:0000256" key="1">
    <source>
        <dbReference type="SAM" id="MobiDB-lite"/>
    </source>
</evidence>
<evidence type="ECO:0008006" key="6">
    <source>
        <dbReference type="Google" id="ProtNLM"/>
    </source>
</evidence>
<dbReference type="Proteomes" id="UP001152523">
    <property type="component" value="Unassembled WGS sequence"/>
</dbReference>
<evidence type="ECO:0000259" key="3">
    <source>
        <dbReference type="Pfam" id="PF14372"/>
    </source>
</evidence>
<name>A0AAV0CZA1_9ASTE</name>
<sequence>MMEGGRYSVDLGNLQRNRRNEIGRKKSRKGKELAGSSSQSRDDFETGYQRRDGDAMSEEQLQQELARHNNRFLQQQQMPTTIDEEELEDEDAEELELETAEEEGADSHDADAPASSQTATGNKKSKSETFCHVYKPTANQFIPEAVNLADAFKEFQNAVFVHYFCDHMKEKFLKYYAHISHIYGIAFILDPRYRLANLEDCFNFYYLAFFGEFPMYDDNPIDPKTEYNEVSTLFYALFNEFRAQYSNAPPPPSRTSSSKGKSIFKSAFGNLMKKTKTTHVTEQSALNEITLYLTYEVDFEENDDFDVLDWWKSKERTFPILARMAKQVLSMPVSTVAVEQEFSSAGNVLTASRSRLSAESLETLICYHDWLKAARRTQELSITPSQDFMDDSTTDGGSTYAGDSD</sequence>
<feature type="domain" description="HAT C-terminal dimerisation" evidence="2">
    <location>
        <begin position="290"/>
        <end position="371"/>
    </location>
</feature>
<dbReference type="Pfam" id="PF14372">
    <property type="entry name" value="hAT-like_RNase-H"/>
    <property type="match status" value="1"/>
</dbReference>
<feature type="domain" description="hAT-like transposase RNase-H fold" evidence="3">
    <location>
        <begin position="135"/>
        <end position="206"/>
    </location>
</feature>
<evidence type="ECO:0000259" key="2">
    <source>
        <dbReference type="Pfam" id="PF05699"/>
    </source>
</evidence>
<organism evidence="4 5">
    <name type="scientific">Cuscuta epithymum</name>
    <dbReference type="NCBI Taxonomy" id="186058"/>
    <lineage>
        <taxon>Eukaryota</taxon>
        <taxon>Viridiplantae</taxon>
        <taxon>Streptophyta</taxon>
        <taxon>Embryophyta</taxon>
        <taxon>Tracheophyta</taxon>
        <taxon>Spermatophyta</taxon>
        <taxon>Magnoliopsida</taxon>
        <taxon>eudicotyledons</taxon>
        <taxon>Gunneridae</taxon>
        <taxon>Pentapetalae</taxon>
        <taxon>asterids</taxon>
        <taxon>lamiids</taxon>
        <taxon>Solanales</taxon>
        <taxon>Convolvulaceae</taxon>
        <taxon>Cuscuteae</taxon>
        <taxon>Cuscuta</taxon>
        <taxon>Cuscuta subgen. Cuscuta</taxon>
    </lineage>
</organism>
<keyword evidence="5" id="KW-1185">Reference proteome</keyword>
<dbReference type="SUPFAM" id="SSF53098">
    <property type="entry name" value="Ribonuclease H-like"/>
    <property type="match status" value="1"/>
</dbReference>
<accession>A0AAV0CZA1</accession>
<evidence type="ECO:0000313" key="5">
    <source>
        <dbReference type="Proteomes" id="UP001152523"/>
    </source>
</evidence>
<dbReference type="InterPro" id="IPR012337">
    <property type="entry name" value="RNaseH-like_sf"/>
</dbReference>
<gene>
    <name evidence="4" type="ORF">CEPIT_LOCUS9650</name>
</gene>
<dbReference type="GO" id="GO:0003677">
    <property type="term" value="F:DNA binding"/>
    <property type="evidence" value="ECO:0007669"/>
    <property type="project" value="InterPro"/>
</dbReference>
<feature type="compositionally biased region" description="Acidic residues" evidence="1">
    <location>
        <begin position="82"/>
        <end position="104"/>
    </location>
</feature>
<dbReference type="InterPro" id="IPR008906">
    <property type="entry name" value="HATC_C_dom"/>
</dbReference>
<dbReference type="Pfam" id="PF05699">
    <property type="entry name" value="Dimer_Tnp_hAT"/>
    <property type="match status" value="1"/>
</dbReference>
<dbReference type="AlphaFoldDB" id="A0AAV0CZA1"/>
<dbReference type="PANTHER" id="PTHR23272">
    <property type="entry name" value="BED FINGER-RELATED"/>
    <property type="match status" value="1"/>
</dbReference>
<feature type="region of interest" description="Disordered" evidence="1">
    <location>
        <begin position="383"/>
        <end position="405"/>
    </location>
</feature>
<dbReference type="GO" id="GO:0046983">
    <property type="term" value="F:protein dimerization activity"/>
    <property type="evidence" value="ECO:0007669"/>
    <property type="project" value="InterPro"/>
</dbReference>
<feature type="compositionally biased region" description="Basic and acidic residues" evidence="1">
    <location>
        <begin position="40"/>
        <end position="54"/>
    </location>
</feature>
<proteinExistence type="predicted"/>
<reference evidence="4" key="1">
    <citation type="submission" date="2022-07" db="EMBL/GenBank/DDBJ databases">
        <authorList>
            <person name="Macas J."/>
            <person name="Novak P."/>
            <person name="Neumann P."/>
        </authorList>
    </citation>
    <scope>NUCLEOTIDE SEQUENCE</scope>
</reference>
<protein>
    <recommendedName>
        <fullName evidence="6">HAT C-terminal dimerisation domain-containing protein</fullName>
    </recommendedName>
</protein>
<evidence type="ECO:0000313" key="4">
    <source>
        <dbReference type="EMBL" id="CAH9085977.1"/>
    </source>
</evidence>
<comment type="caution">
    <text evidence="4">The sequence shown here is derived from an EMBL/GenBank/DDBJ whole genome shotgun (WGS) entry which is preliminary data.</text>
</comment>
<dbReference type="EMBL" id="CAMAPF010000055">
    <property type="protein sequence ID" value="CAH9085977.1"/>
    <property type="molecule type" value="Genomic_DNA"/>
</dbReference>